<protein>
    <submittedName>
        <fullName evidence="4">Uncharacterized protein</fullName>
    </submittedName>
</protein>
<evidence type="ECO:0000313" key="5">
    <source>
        <dbReference type="Proteomes" id="UP001152798"/>
    </source>
</evidence>
<dbReference type="InterPro" id="IPR036770">
    <property type="entry name" value="Ankyrin_rpt-contain_sf"/>
</dbReference>
<evidence type="ECO:0000256" key="2">
    <source>
        <dbReference type="ARBA" id="ARBA00023043"/>
    </source>
</evidence>
<gene>
    <name evidence="4" type="ORF">NEZAVI_LOCUS1246</name>
</gene>
<dbReference type="Gene3D" id="1.25.40.20">
    <property type="entry name" value="Ankyrin repeat-containing domain"/>
    <property type="match status" value="2"/>
</dbReference>
<keyword evidence="2 3" id="KW-0040">ANK repeat</keyword>
<keyword evidence="5" id="KW-1185">Reference proteome</keyword>
<name>A0A9P0DXR5_NEZVI</name>
<dbReference type="InterPro" id="IPR002110">
    <property type="entry name" value="Ankyrin_rpt"/>
</dbReference>
<feature type="repeat" description="ANK" evidence="3">
    <location>
        <begin position="440"/>
        <end position="472"/>
    </location>
</feature>
<dbReference type="AlphaFoldDB" id="A0A9P0DXR5"/>
<evidence type="ECO:0000256" key="3">
    <source>
        <dbReference type="PROSITE-ProRule" id="PRU00023"/>
    </source>
</evidence>
<evidence type="ECO:0000256" key="1">
    <source>
        <dbReference type="ARBA" id="ARBA00022737"/>
    </source>
</evidence>
<dbReference type="EMBL" id="OV725077">
    <property type="protein sequence ID" value="CAH1389964.1"/>
    <property type="molecule type" value="Genomic_DNA"/>
</dbReference>
<organism evidence="4 5">
    <name type="scientific">Nezara viridula</name>
    <name type="common">Southern green stink bug</name>
    <name type="synonym">Cimex viridulus</name>
    <dbReference type="NCBI Taxonomy" id="85310"/>
    <lineage>
        <taxon>Eukaryota</taxon>
        <taxon>Metazoa</taxon>
        <taxon>Ecdysozoa</taxon>
        <taxon>Arthropoda</taxon>
        <taxon>Hexapoda</taxon>
        <taxon>Insecta</taxon>
        <taxon>Pterygota</taxon>
        <taxon>Neoptera</taxon>
        <taxon>Paraneoptera</taxon>
        <taxon>Hemiptera</taxon>
        <taxon>Heteroptera</taxon>
        <taxon>Panheteroptera</taxon>
        <taxon>Pentatomomorpha</taxon>
        <taxon>Pentatomoidea</taxon>
        <taxon>Pentatomidae</taxon>
        <taxon>Pentatominae</taxon>
        <taxon>Nezara</taxon>
    </lineage>
</organism>
<dbReference type="PANTHER" id="PTHR24193">
    <property type="entry name" value="ANKYRIN REPEAT PROTEIN"/>
    <property type="match status" value="1"/>
</dbReference>
<dbReference type="GO" id="GO:0000976">
    <property type="term" value="F:transcription cis-regulatory region binding"/>
    <property type="evidence" value="ECO:0007669"/>
    <property type="project" value="TreeGrafter"/>
</dbReference>
<dbReference type="GO" id="GO:0045944">
    <property type="term" value="P:positive regulation of transcription by RNA polymerase II"/>
    <property type="evidence" value="ECO:0007669"/>
    <property type="project" value="TreeGrafter"/>
</dbReference>
<dbReference type="Proteomes" id="UP001152798">
    <property type="component" value="Chromosome 1"/>
</dbReference>
<reference evidence="4" key="1">
    <citation type="submission" date="2022-01" db="EMBL/GenBank/DDBJ databases">
        <authorList>
            <person name="King R."/>
        </authorList>
    </citation>
    <scope>NUCLEOTIDE SEQUENCE</scope>
</reference>
<dbReference type="InterPro" id="IPR050663">
    <property type="entry name" value="Ankyrin-SOCS_Box"/>
</dbReference>
<proteinExistence type="predicted"/>
<dbReference type="PANTHER" id="PTHR24193:SF121">
    <property type="entry name" value="ADA2A-CONTAINING COMPLEX COMPONENT 3, ISOFORM D"/>
    <property type="match status" value="1"/>
</dbReference>
<dbReference type="PROSITE" id="PS50297">
    <property type="entry name" value="ANK_REP_REGION"/>
    <property type="match status" value="2"/>
</dbReference>
<dbReference type="SMART" id="SM00248">
    <property type="entry name" value="ANK"/>
    <property type="match status" value="5"/>
</dbReference>
<dbReference type="Pfam" id="PF12796">
    <property type="entry name" value="Ank_2"/>
    <property type="match status" value="2"/>
</dbReference>
<accession>A0A9P0DXR5</accession>
<evidence type="ECO:0000313" key="4">
    <source>
        <dbReference type="EMBL" id="CAH1389964.1"/>
    </source>
</evidence>
<feature type="repeat" description="ANK" evidence="3">
    <location>
        <begin position="362"/>
        <end position="394"/>
    </location>
</feature>
<sequence length="502" mass="58202">MATRVTTFLSKPISKKLIEAVNFGYKNSKGKYSENLDRVECIMILALFYCFLKRDLAFYYILQDMMTKIDAIKYSDFCWWLWSNFKFGKDDVIAVLSFANDLARKGELRLPQHVLAVFIDLHNCYSDITSSEATKYFSNKEERRLDKTNFSKQVIILNQRTKYLLVTPIYTKIVESVKFANGHKISEYPLYFDLEQNMILTLFYGLLRRDVALCVIIQDMMSNAKVDYDHLFEWLNYTFEFDKHDVECAVMFGRHHFLEQLKHSDNFLLLFLHLENKYFFDDFFHLEETSDVLDKLRLDPNSVKNHFSHSWLPRYKSKENRRSDIRSKGKITPLHIAASLGDDSAVRLLSQHYQPTEALDSNSSTPLHEAVKGLHFETVRVLLELGVSDEIKDSEGLTPVEIARRKKSQAMLKLFDNHSKSTVTRSTNPDLKSINERDNDGRTALHILAGYGMAEEVERFLKLGAYPNVRDKKGMTPSHYAIRSGNQETINLLSSAIGTTKH</sequence>
<dbReference type="GO" id="GO:0005634">
    <property type="term" value="C:nucleus"/>
    <property type="evidence" value="ECO:0007669"/>
    <property type="project" value="TreeGrafter"/>
</dbReference>
<dbReference type="SUPFAM" id="SSF48403">
    <property type="entry name" value="Ankyrin repeat"/>
    <property type="match status" value="1"/>
</dbReference>
<dbReference type="OrthoDB" id="9995210at2759"/>
<keyword evidence="1" id="KW-0677">Repeat</keyword>
<dbReference type="PROSITE" id="PS50088">
    <property type="entry name" value="ANK_REPEAT"/>
    <property type="match status" value="2"/>
</dbReference>